<accession>W5LXF7</accession>
<dbReference type="GO" id="GO:0006508">
    <property type="term" value="P:proteolysis"/>
    <property type="evidence" value="ECO:0007669"/>
    <property type="project" value="UniProtKB-KW"/>
</dbReference>
<evidence type="ECO:0000313" key="8">
    <source>
        <dbReference type="Proteomes" id="UP000018468"/>
    </source>
</evidence>
<dbReference type="GeneTree" id="ENSGT00940000155138"/>
<dbReference type="InterPro" id="IPR009003">
    <property type="entry name" value="Peptidase_S1_PA"/>
</dbReference>
<protein>
    <submittedName>
        <fullName evidence="7">Serine protease 27-like</fullName>
    </submittedName>
</protein>
<keyword evidence="2" id="KW-0732">Signal</keyword>
<dbReference type="AlphaFoldDB" id="W5LXF7"/>
<dbReference type="PROSITE" id="PS00134">
    <property type="entry name" value="TRYPSIN_HIS"/>
    <property type="match status" value="1"/>
</dbReference>
<dbReference type="STRING" id="7918.ENSLOCP00000000814"/>
<dbReference type="InterPro" id="IPR033116">
    <property type="entry name" value="TRYPSIN_SER"/>
</dbReference>
<dbReference type="eggNOG" id="KOG3627">
    <property type="taxonomic scope" value="Eukaryota"/>
</dbReference>
<dbReference type="PRINTS" id="PR00722">
    <property type="entry name" value="CHYMOTRYPSIN"/>
</dbReference>
<keyword evidence="5" id="KW-0720">Serine protease</keyword>
<dbReference type="HOGENOM" id="CLU_006842_7_6_1"/>
<dbReference type="Bgee" id="ENSLOCG00000000732">
    <property type="expression patterns" value="Expressed in bone element and 10 other cell types or tissues"/>
</dbReference>
<keyword evidence="4" id="KW-1015">Disulfide bond</keyword>
<evidence type="ECO:0000259" key="6">
    <source>
        <dbReference type="PROSITE" id="PS50240"/>
    </source>
</evidence>
<reference evidence="7" key="3">
    <citation type="submission" date="2025-09" db="UniProtKB">
        <authorList>
            <consortium name="Ensembl"/>
        </authorList>
    </citation>
    <scope>IDENTIFICATION</scope>
</reference>
<dbReference type="Proteomes" id="UP000018468">
    <property type="component" value="Unassembled WGS sequence"/>
</dbReference>
<reference evidence="7" key="2">
    <citation type="submission" date="2025-08" db="UniProtKB">
        <authorList>
            <consortium name="Ensembl"/>
        </authorList>
    </citation>
    <scope>IDENTIFICATION</scope>
</reference>
<dbReference type="SMART" id="SM00020">
    <property type="entry name" value="Tryp_SPc"/>
    <property type="match status" value="1"/>
</dbReference>
<evidence type="ECO:0000256" key="1">
    <source>
        <dbReference type="ARBA" id="ARBA00022670"/>
    </source>
</evidence>
<keyword evidence="8" id="KW-1185">Reference proteome</keyword>
<dbReference type="InParanoid" id="W5LXF7"/>
<dbReference type="PROSITE" id="PS00135">
    <property type="entry name" value="TRYPSIN_SER"/>
    <property type="match status" value="1"/>
</dbReference>
<dbReference type="InterPro" id="IPR001254">
    <property type="entry name" value="Trypsin_dom"/>
</dbReference>
<evidence type="ECO:0000256" key="4">
    <source>
        <dbReference type="ARBA" id="ARBA00023157"/>
    </source>
</evidence>
<keyword evidence="3 5" id="KW-0378">Hydrolase</keyword>
<dbReference type="PANTHER" id="PTHR24253:SF127">
    <property type="entry name" value="SERINE PROTEASE 27-LIKE"/>
    <property type="match status" value="1"/>
</dbReference>
<organism evidence="7 8">
    <name type="scientific">Lepisosteus oculatus</name>
    <name type="common">Spotted gar</name>
    <dbReference type="NCBI Taxonomy" id="7918"/>
    <lineage>
        <taxon>Eukaryota</taxon>
        <taxon>Metazoa</taxon>
        <taxon>Chordata</taxon>
        <taxon>Craniata</taxon>
        <taxon>Vertebrata</taxon>
        <taxon>Euteleostomi</taxon>
        <taxon>Actinopterygii</taxon>
        <taxon>Neopterygii</taxon>
        <taxon>Holostei</taxon>
        <taxon>Semionotiformes</taxon>
        <taxon>Lepisosteidae</taxon>
        <taxon>Lepisosteus</taxon>
    </lineage>
</organism>
<dbReference type="OMA" id="HDPESCK"/>
<dbReference type="CDD" id="cd00190">
    <property type="entry name" value="Tryp_SPc"/>
    <property type="match status" value="1"/>
</dbReference>
<evidence type="ECO:0000256" key="2">
    <source>
        <dbReference type="ARBA" id="ARBA00022729"/>
    </source>
</evidence>
<dbReference type="GO" id="GO:0004252">
    <property type="term" value="F:serine-type endopeptidase activity"/>
    <property type="evidence" value="ECO:0007669"/>
    <property type="project" value="InterPro"/>
</dbReference>
<proteinExistence type="predicted"/>
<dbReference type="FunFam" id="2.40.10.10:FF:000024">
    <property type="entry name" value="Serine protease 53"/>
    <property type="match status" value="1"/>
</dbReference>
<dbReference type="PROSITE" id="PS50240">
    <property type="entry name" value="TRYPSIN_DOM"/>
    <property type="match status" value="1"/>
</dbReference>
<name>W5LXF7_LEPOC</name>
<dbReference type="Pfam" id="PF00089">
    <property type="entry name" value="Trypsin"/>
    <property type="match status" value="1"/>
</dbReference>
<dbReference type="Gene3D" id="2.40.10.10">
    <property type="entry name" value="Trypsin-like serine proteases"/>
    <property type="match status" value="1"/>
</dbReference>
<dbReference type="GO" id="GO:0008236">
    <property type="term" value="F:serine-type peptidase activity"/>
    <property type="evidence" value="ECO:0000318"/>
    <property type="project" value="GO_Central"/>
</dbReference>
<dbReference type="InterPro" id="IPR018114">
    <property type="entry name" value="TRYPSIN_HIS"/>
</dbReference>
<keyword evidence="1 5" id="KW-0645">Protease</keyword>
<dbReference type="MEROPS" id="S01.028"/>
<feature type="domain" description="Peptidase S1" evidence="6">
    <location>
        <begin position="81"/>
        <end position="315"/>
    </location>
</feature>
<sequence>MRSQEVLNVKNLSSEREPENPEICTVALSLFTGEHQLLRSSALTRTEILKRMKMVFLRRLFGVMILSSFEVSSSPLSRSSIVGGEDAGEGIWPWQVFLKMKNTDGRNGSCGGSLISDVWVLTAAHCLDSLFYPTSSVVYLGAYQLDKAGSHQVNRTIADVVIHSKYTIPTKGYDIALVKLDRPVPLSRFIQTVPLAEPSDLFTSRSDCWVTGWGRVQQNSRLPFPRTLQKVKIPIHDPESCKNVYPNMKTSMICCGGQYKSTCKGDSGGALVCKKGNRWVQAGIVSYGKGCETPIPPKIFTRVSSYRSWIKIHSQ</sequence>
<dbReference type="SUPFAM" id="SSF50494">
    <property type="entry name" value="Trypsin-like serine proteases"/>
    <property type="match status" value="1"/>
</dbReference>
<dbReference type="Ensembl" id="ENSLOCT00000000818.1">
    <property type="protein sequence ID" value="ENSLOCP00000000814.1"/>
    <property type="gene ID" value="ENSLOCG00000000732.1"/>
</dbReference>
<dbReference type="InterPro" id="IPR001314">
    <property type="entry name" value="Peptidase_S1A"/>
</dbReference>
<dbReference type="InterPro" id="IPR043504">
    <property type="entry name" value="Peptidase_S1_PA_chymotrypsin"/>
</dbReference>
<dbReference type="PANTHER" id="PTHR24253">
    <property type="entry name" value="TRANSMEMBRANE PROTEASE SERINE"/>
    <property type="match status" value="1"/>
</dbReference>
<evidence type="ECO:0000256" key="5">
    <source>
        <dbReference type="RuleBase" id="RU363034"/>
    </source>
</evidence>
<evidence type="ECO:0000256" key="3">
    <source>
        <dbReference type="ARBA" id="ARBA00022801"/>
    </source>
</evidence>
<reference evidence="8" key="1">
    <citation type="submission" date="2011-12" db="EMBL/GenBank/DDBJ databases">
        <title>The Draft Genome of Lepisosteus oculatus.</title>
        <authorList>
            <consortium name="The Broad Institute Genome Assembly &amp; Analysis Group"/>
            <consortium name="Computational R&amp;D Group"/>
            <consortium name="and Sequencing Platform"/>
            <person name="Di Palma F."/>
            <person name="Alfoldi J."/>
            <person name="Johnson J."/>
            <person name="Berlin A."/>
            <person name="Gnerre S."/>
            <person name="Jaffe D."/>
            <person name="MacCallum I."/>
            <person name="Young S."/>
            <person name="Walker B.J."/>
            <person name="Lander E.S."/>
            <person name="Lindblad-Toh K."/>
        </authorList>
    </citation>
    <scope>NUCLEOTIDE SEQUENCE [LARGE SCALE GENOMIC DNA]</scope>
</reference>
<evidence type="ECO:0000313" key="7">
    <source>
        <dbReference type="Ensembl" id="ENSLOCP00000000814.1"/>
    </source>
</evidence>